<evidence type="ECO:0000256" key="6">
    <source>
        <dbReference type="ARBA" id="ARBA00023146"/>
    </source>
</evidence>
<dbReference type="GO" id="GO:0005524">
    <property type="term" value="F:ATP binding"/>
    <property type="evidence" value="ECO:0007669"/>
    <property type="project" value="UniProtKB-UniRule"/>
</dbReference>
<comment type="catalytic activity">
    <reaction evidence="7 8">
        <text>tRNA(Pro) + L-proline + ATP = L-prolyl-tRNA(Pro) + AMP + diphosphate</text>
        <dbReference type="Rhea" id="RHEA:14305"/>
        <dbReference type="Rhea" id="RHEA-COMP:9700"/>
        <dbReference type="Rhea" id="RHEA-COMP:9702"/>
        <dbReference type="ChEBI" id="CHEBI:30616"/>
        <dbReference type="ChEBI" id="CHEBI:33019"/>
        <dbReference type="ChEBI" id="CHEBI:60039"/>
        <dbReference type="ChEBI" id="CHEBI:78442"/>
        <dbReference type="ChEBI" id="CHEBI:78532"/>
        <dbReference type="ChEBI" id="CHEBI:456215"/>
        <dbReference type="EC" id="6.1.1.15"/>
    </reaction>
</comment>
<dbReference type="Gene3D" id="3.30.110.30">
    <property type="entry name" value="C-terminal domain of ProRS"/>
    <property type="match status" value="1"/>
</dbReference>
<keyword evidence="3 8" id="KW-0547">Nucleotide-binding</keyword>
<keyword evidence="6 8" id="KW-0030">Aminoacyl-tRNA synthetase</keyword>
<dbReference type="NCBIfam" id="TIGR00408">
    <property type="entry name" value="proS_fam_I"/>
    <property type="match status" value="1"/>
</dbReference>
<evidence type="ECO:0000259" key="9">
    <source>
        <dbReference type="PROSITE" id="PS50862"/>
    </source>
</evidence>
<comment type="subunit">
    <text evidence="8">Homodimer.</text>
</comment>
<dbReference type="FunFam" id="3.30.930.10:FF:000037">
    <property type="entry name" value="Proline--tRNA ligase"/>
    <property type="match status" value="1"/>
</dbReference>
<evidence type="ECO:0000313" key="11">
    <source>
        <dbReference type="Proteomes" id="UP000009149"/>
    </source>
</evidence>
<dbReference type="Pfam" id="PF00587">
    <property type="entry name" value="tRNA-synt_2b"/>
    <property type="match status" value="1"/>
</dbReference>
<dbReference type="InterPro" id="IPR033721">
    <property type="entry name" value="ProRS_core_arch_euk"/>
</dbReference>
<dbReference type="PANTHER" id="PTHR43382">
    <property type="entry name" value="PROLYL-TRNA SYNTHETASE"/>
    <property type="match status" value="1"/>
</dbReference>
<name>B3DWT1_METI4</name>
<dbReference type="InterPro" id="IPR045864">
    <property type="entry name" value="aa-tRNA-synth_II/BPL/LPL"/>
</dbReference>
<dbReference type="InterPro" id="IPR017449">
    <property type="entry name" value="Pro-tRNA_synth_II"/>
</dbReference>
<sequence>MSSMNPKREYAISPRRSEDFPEWYQQVIAAADLAENSEVRGCMIIKPWGYALWERIQKELDLRIKKTGHKNVYFPLFIPLEYLQKEAEHVEGFAKECAVVTHHRLEKGVDGKLHPASPLTEPLVIRPTSETIIGAAFSRWIQSYRDLPLLINQWANVVRWEMRPRLFLRTTEFLWQEGHTVHASPEEARQEALSIVKLYEEFMRGYLALPVIVGEKPESERFPGADNTYTLEAMVQDRKAVQVGTSHFLGQNFSKANNIRFLDKEGKMQFAWTSSWGVSTRLIGTLIMAHGDDNGLVLPPTVAPLQVVILPLVKKEEDKTKILDFAHQIAGEIEKIDFAGEKLRVEVDKREMGGGVKSWEWIKKGVPLRVEIGPQEVSSRLLTVKRRDKELKEREQFTFEGFLERLPALLADIQKEIYARAENFLQDNSRFIDSKEEFYAFFSSQDQQGKETTGGFAYTHWDGSRETEEKLKEDLKITIRCIPFEQDKEDKQGTCPFSGNPSQQRVVFAKAY</sequence>
<dbReference type="Proteomes" id="UP000009149">
    <property type="component" value="Chromosome"/>
</dbReference>
<evidence type="ECO:0000256" key="7">
    <source>
        <dbReference type="ARBA" id="ARBA00047671"/>
    </source>
</evidence>
<dbReference type="InterPro" id="IPR004499">
    <property type="entry name" value="Pro-tRNA-ligase_IIa_arc-type"/>
</dbReference>
<comment type="similarity">
    <text evidence="8">Belongs to the class-II aminoacyl-tRNA synthetase family. ProS type 3 subfamily.</text>
</comment>
<comment type="domain">
    <text evidence="8">Consists of three domains: the N-terminal catalytic domain, the anticodon-binding domain and the C-terminal extension.</text>
</comment>
<keyword evidence="5 8" id="KW-0648">Protein biosynthesis</keyword>
<dbReference type="eggNOG" id="COG0442">
    <property type="taxonomic scope" value="Bacteria"/>
</dbReference>
<dbReference type="InterPro" id="IPR006195">
    <property type="entry name" value="aa-tRNA-synth_II"/>
</dbReference>
<evidence type="ECO:0000256" key="4">
    <source>
        <dbReference type="ARBA" id="ARBA00022840"/>
    </source>
</evidence>
<keyword evidence="1 8" id="KW-0963">Cytoplasm</keyword>
<evidence type="ECO:0000256" key="3">
    <source>
        <dbReference type="ARBA" id="ARBA00022741"/>
    </source>
</evidence>
<dbReference type="Gene3D" id="3.40.50.800">
    <property type="entry name" value="Anticodon-binding domain"/>
    <property type="match status" value="1"/>
</dbReference>
<dbReference type="GO" id="GO:0005737">
    <property type="term" value="C:cytoplasm"/>
    <property type="evidence" value="ECO:0007669"/>
    <property type="project" value="UniProtKB-SubCell"/>
</dbReference>
<evidence type="ECO:0000256" key="8">
    <source>
        <dbReference type="HAMAP-Rule" id="MF_01571"/>
    </source>
</evidence>
<dbReference type="SUPFAM" id="SSF52954">
    <property type="entry name" value="Class II aaRS ABD-related"/>
    <property type="match status" value="1"/>
</dbReference>
<dbReference type="STRING" id="481448.Minf_1690"/>
<dbReference type="PANTHER" id="PTHR43382:SF2">
    <property type="entry name" value="BIFUNCTIONAL GLUTAMATE_PROLINE--TRNA LIGASE"/>
    <property type="match status" value="1"/>
</dbReference>
<dbReference type="Gene3D" id="3.30.930.10">
    <property type="entry name" value="Bira Bifunctional Protein, Domain 2"/>
    <property type="match status" value="1"/>
</dbReference>
<dbReference type="EC" id="6.1.1.15" evidence="8"/>
<accession>B3DWT1</accession>
<evidence type="ECO:0000313" key="10">
    <source>
        <dbReference type="EMBL" id="ACD83744.1"/>
    </source>
</evidence>
<dbReference type="Pfam" id="PF03129">
    <property type="entry name" value="HGTP_anticodon"/>
    <property type="match status" value="1"/>
</dbReference>
<gene>
    <name evidence="8 10" type="primary">proS</name>
    <name evidence="10" type="ordered locus">Minf_1690</name>
</gene>
<dbReference type="KEGG" id="min:Minf_1690"/>
<proteinExistence type="inferred from homology"/>
<dbReference type="InterPro" id="IPR004154">
    <property type="entry name" value="Anticodon-bd"/>
</dbReference>
<dbReference type="EMBL" id="CP000975">
    <property type="protein sequence ID" value="ACD83744.1"/>
    <property type="molecule type" value="Genomic_DNA"/>
</dbReference>
<evidence type="ECO:0000256" key="5">
    <source>
        <dbReference type="ARBA" id="ARBA00022917"/>
    </source>
</evidence>
<dbReference type="CDD" id="cd00778">
    <property type="entry name" value="ProRS_core_arch_euk"/>
    <property type="match status" value="1"/>
</dbReference>
<protein>
    <recommendedName>
        <fullName evidence="8">Proline--tRNA ligase</fullName>
        <ecNumber evidence="8">6.1.1.15</ecNumber>
    </recommendedName>
    <alternativeName>
        <fullName evidence="8">Prolyl-tRNA synthetase</fullName>
        <shortName evidence="8">ProRS</shortName>
    </alternativeName>
</protein>
<evidence type="ECO:0000256" key="1">
    <source>
        <dbReference type="ARBA" id="ARBA00022490"/>
    </source>
</evidence>
<dbReference type="GO" id="GO:0004827">
    <property type="term" value="F:proline-tRNA ligase activity"/>
    <property type="evidence" value="ECO:0007669"/>
    <property type="project" value="UniProtKB-UniRule"/>
</dbReference>
<dbReference type="InterPro" id="IPR016061">
    <property type="entry name" value="Pro-tRNA_ligase_II_C"/>
</dbReference>
<feature type="domain" description="Aminoacyl-transfer RNA synthetases class-II family profile" evidence="9">
    <location>
        <begin position="49"/>
        <end position="299"/>
    </location>
</feature>
<dbReference type="SMART" id="SM00946">
    <property type="entry name" value="ProRS-C_1"/>
    <property type="match status" value="1"/>
</dbReference>
<evidence type="ECO:0000256" key="2">
    <source>
        <dbReference type="ARBA" id="ARBA00022598"/>
    </source>
</evidence>
<dbReference type="PROSITE" id="PS50862">
    <property type="entry name" value="AA_TRNA_LIGASE_II"/>
    <property type="match status" value="1"/>
</dbReference>
<keyword evidence="2 8" id="KW-0436">Ligase</keyword>
<comment type="function">
    <text evidence="8">Catalyzes the attachment of proline to tRNA(Pro) in a two-step reaction: proline is first activated by ATP to form Pro-AMP and then transferred to the acceptor end of tRNA(Pro).</text>
</comment>
<dbReference type="HAMAP" id="MF_01571">
    <property type="entry name" value="Pro_tRNA_synth_type3"/>
    <property type="match status" value="1"/>
</dbReference>
<keyword evidence="4 8" id="KW-0067">ATP-binding</keyword>
<dbReference type="GO" id="GO:0006433">
    <property type="term" value="P:prolyl-tRNA aminoacylation"/>
    <property type="evidence" value="ECO:0007669"/>
    <property type="project" value="UniProtKB-UniRule"/>
</dbReference>
<dbReference type="AlphaFoldDB" id="B3DWT1"/>
<dbReference type="InterPro" id="IPR036621">
    <property type="entry name" value="Anticodon-bd_dom_sf"/>
</dbReference>
<dbReference type="GO" id="GO:0017101">
    <property type="term" value="C:aminoacyl-tRNA synthetase multienzyme complex"/>
    <property type="evidence" value="ECO:0007669"/>
    <property type="project" value="TreeGrafter"/>
</dbReference>
<dbReference type="HOGENOM" id="CLU_001882_4_2_0"/>
<reference evidence="10 11" key="1">
    <citation type="journal article" date="2008" name="Biol. Direct">
        <title>Complete genome sequence of the extremely acidophilic methanotroph isolate V4, Methylacidiphilum infernorum, a representative of the bacterial phylum Verrucomicrobia.</title>
        <authorList>
            <person name="Hou S."/>
            <person name="Makarova K.S."/>
            <person name="Saw J.H."/>
            <person name="Senin P."/>
            <person name="Ly B.V."/>
            <person name="Zhou Z."/>
            <person name="Ren Y."/>
            <person name="Wang J."/>
            <person name="Galperin M.Y."/>
            <person name="Omelchenko M.V."/>
            <person name="Wolf Y.I."/>
            <person name="Yutin N."/>
            <person name="Koonin E.V."/>
            <person name="Stott M.B."/>
            <person name="Mountain B.W."/>
            <person name="Crowe M.A."/>
            <person name="Smirnova A.V."/>
            <person name="Dunfield P.F."/>
            <person name="Feng L."/>
            <person name="Wang L."/>
            <person name="Alam M."/>
        </authorList>
    </citation>
    <scope>NUCLEOTIDE SEQUENCE [LARGE SCALE GENOMIC DNA]</scope>
    <source>
        <strain evidence="11">Isolate V4</strain>
    </source>
</reference>
<dbReference type="InterPro" id="IPR002314">
    <property type="entry name" value="aa-tRNA-synt_IIb"/>
</dbReference>
<organism evidence="10 11">
    <name type="scientific">Methylacidiphilum infernorum (isolate V4)</name>
    <name type="common">Methylokorus infernorum (strain V4)</name>
    <dbReference type="NCBI Taxonomy" id="481448"/>
    <lineage>
        <taxon>Bacteria</taxon>
        <taxon>Pseudomonadati</taxon>
        <taxon>Verrucomicrobiota</taxon>
        <taxon>Methylacidiphilae</taxon>
        <taxon>Methylacidiphilales</taxon>
        <taxon>Methylacidiphilaceae</taxon>
        <taxon>Methylacidiphilum (ex Ratnadevi et al. 2023)</taxon>
    </lineage>
</organism>
<dbReference type="SUPFAM" id="SSF64586">
    <property type="entry name" value="C-terminal domain of ProRS"/>
    <property type="match status" value="1"/>
</dbReference>
<comment type="subcellular location">
    <subcellularLocation>
        <location evidence="8">Cytoplasm</location>
    </subcellularLocation>
</comment>
<dbReference type="SUPFAM" id="SSF55681">
    <property type="entry name" value="Class II aaRS and biotin synthetases"/>
    <property type="match status" value="1"/>
</dbReference>
<dbReference type="Pfam" id="PF09180">
    <property type="entry name" value="ProRS-C_1"/>
    <property type="match status" value="1"/>
</dbReference>